<proteinExistence type="predicted"/>
<evidence type="ECO:0000313" key="3">
    <source>
        <dbReference type="Proteomes" id="UP000636479"/>
    </source>
</evidence>
<feature type="transmembrane region" description="Helical" evidence="1">
    <location>
        <begin position="650"/>
        <end position="669"/>
    </location>
</feature>
<dbReference type="EMBL" id="JACAZF010000009">
    <property type="protein sequence ID" value="KAF7295452.1"/>
    <property type="molecule type" value="Genomic_DNA"/>
</dbReference>
<evidence type="ECO:0000256" key="1">
    <source>
        <dbReference type="SAM" id="Phobius"/>
    </source>
</evidence>
<feature type="transmembrane region" description="Helical" evidence="1">
    <location>
        <begin position="480"/>
        <end position="498"/>
    </location>
</feature>
<comment type="caution">
    <text evidence="2">The sequence shown here is derived from an EMBL/GenBank/DDBJ whole genome shotgun (WGS) entry which is preliminary data.</text>
</comment>
<dbReference type="Proteomes" id="UP000636479">
    <property type="component" value="Unassembled WGS sequence"/>
</dbReference>
<keyword evidence="1" id="KW-0812">Transmembrane</keyword>
<dbReference type="GeneID" id="59349937"/>
<dbReference type="RefSeq" id="XP_037216815.1">
    <property type="nucleotide sequence ID" value="XM_037367421.1"/>
</dbReference>
<keyword evidence="1" id="KW-0472">Membrane</keyword>
<protein>
    <submittedName>
        <fullName evidence="2">Uncharacterized protein</fullName>
    </submittedName>
</protein>
<keyword evidence="1" id="KW-1133">Transmembrane helix</keyword>
<dbReference type="OrthoDB" id="2548253at2759"/>
<feature type="transmembrane region" description="Helical" evidence="1">
    <location>
        <begin position="456"/>
        <end position="473"/>
    </location>
</feature>
<sequence length="715" mass="80002">MRKKLALDPGPPPRRRTSFCKCLCLAVTIPVACFIVWVVGMGAWKGVNTVRHPHQALYYGSAKNATDAKVYPLLQDQDSFDVLATVFLRATKDEEAALAASQGLSATRVAAAPSASVMELKKFGKVEVKFGINDTDVVRVDRPLFSDIIFRGLRSTDKHRVAQVKFQLPTNRFKDVYTNTDLRAAFLLIPSSPSLIDHVKNYSSWIPESVKLPLMRPETIEEKTILDLALESFAVSIPLLQTHQIPSICQSTNATDGVGSPLINSTTRQPYVVTRTQLRLIRQTRIFNATAYNISHQQLRRTSCGQGFGFQEPVFSLCNRQYSSNGNLETLLELDVPEEGRAGIRWAYAPYLDTKAEAAGPKDIVRIPVTRNSDPCATGNDTDPEFLDVTWNIGFAARSPSKKFIGDLASQPQAFNHSLTDCDKMNGQDSAEVFSGLFGHRFYDDVHPRRRIGIDVVTYGCGIVADLLLLPYWWTRLSTVGISSSGAFLIIGSILLQLPLSFSDQVHRHDHNERDRLIFVLLFAVTMTLIPPAIMLRTLLRAEFGWKKWYPTVTRSPATHQERRSERVDRETSWLVKLAIAVGVALAFHFGKLYDIHIIAAYSPIDCPPDAEQHGALYNFLSRLGPSLHLTGDISQYILNHRLKSFGGQYRAAEILGFVASMAHLLHYVPAFVGRREFRSFLSVGWFLSALVFRLPMLWQALTLPPVKVVENDED</sequence>
<gene>
    <name evidence="2" type="ORF">MIND_01085000</name>
</gene>
<feature type="transmembrane region" description="Helical" evidence="1">
    <location>
        <begin position="681"/>
        <end position="702"/>
    </location>
</feature>
<accession>A0A8H6SBU1</accession>
<feature type="transmembrane region" description="Helical" evidence="1">
    <location>
        <begin position="20"/>
        <end position="44"/>
    </location>
</feature>
<name>A0A8H6SBU1_9AGAR</name>
<organism evidence="2 3">
    <name type="scientific">Mycena indigotica</name>
    <dbReference type="NCBI Taxonomy" id="2126181"/>
    <lineage>
        <taxon>Eukaryota</taxon>
        <taxon>Fungi</taxon>
        <taxon>Dikarya</taxon>
        <taxon>Basidiomycota</taxon>
        <taxon>Agaricomycotina</taxon>
        <taxon>Agaricomycetes</taxon>
        <taxon>Agaricomycetidae</taxon>
        <taxon>Agaricales</taxon>
        <taxon>Marasmiineae</taxon>
        <taxon>Mycenaceae</taxon>
        <taxon>Mycena</taxon>
    </lineage>
</organism>
<feature type="transmembrane region" description="Helical" evidence="1">
    <location>
        <begin position="574"/>
        <end position="594"/>
    </location>
</feature>
<evidence type="ECO:0000313" key="2">
    <source>
        <dbReference type="EMBL" id="KAF7295452.1"/>
    </source>
</evidence>
<dbReference type="AlphaFoldDB" id="A0A8H6SBU1"/>
<keyword evidence="3" id="KW-1185">Reference proteome</keyword>
<reference evidence="2" key="1">
    <citation type="submission" date="2020-05" db="EMBL/GenBank/DDBJ databases">
        <title>Mycena genomes resolve the evolution of fungal bioluminescence.</title>
        <authorList>
            <person name="Tsai I.J."/>
        </authorList>
    </citation>
    <scope>NUCLEOTIDE SEQUENCE</scope>
    <source>
        <strain evidence="2">171206Taipei</strain>
    </source>
</reference>
<feature type="transmembrane region" description="Helical" evidence="1">
    <location>
        <begin position="518"/>
        <end position="540"/>
    </location>
</feature>